<sequence length="323" mass="34943">MGSYREDVRHAVRPRSRAELLGGGVSPRALAGPTWRRVGNGLHVPSAARPVPAQRVIEAVTSVPGGCLSGWAAAYVLGADAFDGRDALTGRRQDVRVVLPLAAGRIVAPGLRCVRTERLGEDEVVLRHGVRVTAPVRTAVDLAREAADVVEAVVALDGLLRARVLRPRQLVEVATVTALRGAAQARRAAALARTGVRSPWETRLRLFVVLDLGLPEPLVNTPVFDLHGTFLGAPDLLDVEAGLALEFDGAGHREREQHRADNVREEGFERHGLVIVRADSLDLAQHRPELGRRVVSGRRDGLADRSTRRWTLDPPASWRGLPA</sequence>
<evidence type="ECO:0008006" key="3">
    <source>
        <dbReference type="Google" id="ProtNLM"/>
    </source>
</evidence>
<dbReference type="OrthoDB" id="3771067at2"/>
<protein>
    <recommendedName>
        <fullName evidence="3">DUF559 domain-containing protein</fullName>
    </recommendedName>
</protein>
<organism evidence="1 2">
    <name type="scientific">Microlunatus flavus</name>
    <dbReference type="NCBI Taxonomy" id="1036181"/>
    <lineage>
        <taxon>Bacteria</taxon>
        <taxon>Bacillati</taxon>
        <taxon>Actinomycetota</taxon>
        <taxon>Actinomycetes</taxon>
        <taxon>Propionibacteriales</taxon>
        <taxon>Propionibacteriaceae</taxon>
        <taxon>Microlunatus</taxon>
    </lineage>
</organism>
<dbReference type="AlphaFoldDB" id="A0A1H8ZAH5"/>
<proteinExistence type="predicted"/>
<name>A0A1H8ZAH5_9ACTN</name>
<keyword evidence="2" id="KW-1185">Reference proteome</keyword>
<dbReference type="EMBL" id="FOFA01000001">
    <property type="protein sequence ID" value="SEP61352.1"/>
    <property type="molecule type" value="Genomic_DNA"/>
</dbReference>
<dbReference type="Proteomes" id="UP000198504">
    <property type="component" value="Unassembled WGS sequence"/>
</dbReference>
<evidence type="ECO:0000313" key="2">
    <source>
        <dbReference type="Proteomes" id="UP000198504"/>
    </source>
</evidence>
<evidence type="ECO:0000313" key="1">
    <source>
        <dbReference type="EMBL" id="SEP61352.1"/>
    </source>
</evidence>
<dbReference type="RefSeq" id="WP_091177239.1">
    <property type="nucleotide sequence ID" value="NZ_FOFA01000001.1"/>
</dbReference>
<dbReference type="STRING" id="1036181.SAMN05421756_101162"/>
<gene>
    <name evidence="1" type="ORF">SAMN05421756_101162</name>
</gene>
<reference evidence="2" key="1">
    <citation type="submission" date="2016-10" db="EMBL/GenBank/DDBJ databases">
        <authorList>
            <person name="Varghese N."/>
            <person name="Submissions S."/>
        </authorList>
    </citation>
    <scope>NUCLEOTIDE SEQUENCE [LARGE SCALE GENOMIC DNA]</scope>
    <source>
        <strain evidence="2">CGMCC 4.6856</strain>
    </source>
</reference>
<accession>A0A1H8ZAH5</accession>